<keyword evidence="2" id="KW-1185">Reference proteome</keyword>
<dbReference type="Gene3D" id="3.30.470.20">
    <property type="entry name" value="ATP-grasp fold, B domain"/>
    <property type="match status" value="1"/>
</dbReference>
<protein>
    <recommendedName>
        <fullName evidence="3">Cyanophycin synthetase</fullName>
    </recommendedName>
</protein>
<proteinExistence type="predicted"/>
<reference evidence="1 2" key="1">
    <citation type="submission" date="2020-04" db="EMBL/GenBank/DDBJ databases">
        <authorList>
            <person name="Klaysubun C."/>
            <person name="Duangmal K."/>
            <person name="Lipun K."/>
        </authorList>
    </citation>
    <scope>NUCLEOTIDE SEQUENCE [LARGE SCALE GENOMIC DNA]</scope>
    <source>
        <strain evidence="1 2">DSM 45300</strain>
    </source>
</reference>
<evidence type="ECO:0008006" key="3">
    <source>
        <dbReference type="Google" id="ProtNLM"/>
    </source>
</evidence>
<dbReference type="InterPro" id="IPR013815">
    <property type="entry name" value="ATP_grasp_subdomain_1"/>
</dbReference>
<evidence type="ECO:0000313" key="1">
    <source>
        <dbReference type="EMBL" id="NMH91162.1"/>
    </source>
</evidence>
<accession>A0A848DEW1</accession>
<dbReference type="Gene3D" id="3.30.1490.20">
    <property type="entry name" value="ATP-grasp fold, A domain"/>
    <property type="match status" value="1"/>
</dbReference>
<dbReference type="AlphaFoldDB" id="A0A848DEW1"/>
<dbReference type="Proteomes" id="UP000586918">
    <property type="component" value="Unassembled WGS sequence"/>
</dbReference>
<dbReference type="EMBL" id="JAAXKZ010000013">
    <property type="protein sequence ID" value="NMH91162.1"/>
    <property type="molecule type" value="Genomic_DNA"/>
</dbReference>
<dbReference type="GO" id="GO:0005524">
    <property type="term" value="F:ATP binding"/>
    <property type="evidence" value="ECO:0007669"/>
    <property type="project" value="InterPro"/>
</dbReference>
<comment type="caution">
    <text evidence="1">The sequence shown here is derived from an EMBL/GenBank/DDBJ whole genome shotgun (WGS) entry which is preliminary data.</text>
</comment>
<name>A0A848DEW1_9PSEU</name>
<organism evidence="1 2">
    <name type="scientific">Pseudonocardia bannensis</name>
    <dbReference type="NCBI Taxonomy" id="630973"/>
    <lineage>
        <taxon>Bacteria</taxon>
        <taxon>Bacillati</taxon>
        <taxon>Actinomycetota</taxon>
        <taxon>Actinomycetes</taxon>
        <taxon>Pseudonocardiales</taxon>
        <taxon>Pseudonocardiaceae</taxon>
        <taxon>Pseudonocardia</taxon>
    </lineage>
</organism>
<dbReference type="SUPFAM" id="SSF56059">
    <property type="entry name" value="Glutathione synthetase ATP-binding domain-like"/>
    <property type="match status" value="1"/>
</dbReference>
<sequence>MTVPASTPIRRAHVRACGRLLRALVEQRLSRADRSVRQSRSAFYRRVWTNAAADLGLPVRRLTGDALEISLGTGVLTVRNTVCELDSREVLDRAGDKVLVHGLLSAEGIPVPAHRTFTIDSLDQARAFLGDAPAGCVVKPARDTAAGNGVTTGVRTVQDLLDAVAVAAAAGAKAGRSSRTGSPFTKLYAKFRDLRRVPLLIEHQVPGDNYRLLYLDGVLIDAVRRAPLSVVGDGHSTVAQLLERLNTRRTSGGGQNGQRPVRPDTDMLRILGEQSVTLSSVPETGRTVVLRQAINQNSPEDNWPALGDLCESIVEQGARAGAIVGARMVGVDVITTDPRVPLAASGGCVLEVNTTPGLVSHYHGHPGAVDPAKLLLQRLSGHPASSRVTG</sequence>
<evidence type="ECO:0000313" key="2">
    <source>
        <dbReference type="Proteomes" id="UP000586918"/>
    </source>
</evidence>
<gene>
    <name evidence="1" type="ORF">HF519_06050</name>
</gene>